<organism evidence="1 2">
    <name type="scientific">Babjeviella inositovora NRRL Y-12698</name>
    <dbReference type="NCBI Taxonomy" id="984486"/>
    <lineage>
        <taxon>Eukaryota</taxon>
        <taxon>Fungi</taxon>
        <taxon>Dikarya</taxon>
        <taxon>Ascomycota</taxon>
        <taxon>Saccharomycotina</taxon>
        <taxon>Pichiomycetes</taxon>
        <taxon>Serinales incertae sedis</taxon>
        <taxon>Babjeviella</taxon>
    </lineage>
</organism>
<dbReference type="RefSeq" id="XP_018987342.1">
    <property type="nucleotide sequence ID" value="XM_019131585.1"/>
</dbReference>
<evidence type="ECO:0000313" key="1">
    <source>
        <dbReference type="EMBL" id="ODQ82014.1"/>
    </source>
</evidence>
<proteinExistence type="predicted"/>
<dbReference type="PANTHER" id="PTHR33606:SF3">
    <property type="entry name" value="PROTEIN YCII"/>
    <property type="match status" value="1"/>
</dbReference>
<name>A0A1E3QWX6_9ASCO</name>
<dbReference type="Gene3D" id="3.30.70.1060">
    <property type="entry name" value="Dimeric alpha+beta barrel"/>
    <property type="match status" value="1"/>
</dbReference>
<evidence type="ECO:0008006" key="3">
    <source>
        <dbReference type="Google" id="ProtNLM"/>
    </source>
</evidence>
<dbReference type="AlphaFoldDB" id="A0A1E3QWX6"/>
<dbReference type="SUPFAM" id="SSF54909">
    <property type="entry name" value="Dimeric alpha+beta barrel"/>
    <property type="match status" value="1"/>
</dbReference>
<reference evidence="2" key="1">
    <citation type="submission" date="2016-05" db="EMBL/GenBank/DDBJ databases">
        <title>Comparative genomics of biotechnologically important yeasts.</title>
        <authorList>
            <consortium name="DOE Joint Genome Institute"/>
            <person name="Riley R."/>
            <person name="Haridas S."/>
            <person name="Wolfe K.H."/>
            <person name="Lopes M.R."/>
            <person name="Hittinger C.T."/>
            <person name="Goker M."/>
            <person name="Salamov A."/>
            <person name="Wisecaver J."/>
            <person name="Long T.M."/>
            <person name="Aerts A.L."/>
            <person name="Barry K."/>
            <person name="Choi C."/>
            <person name="Clum A."/>
            <person name="Coughlan A.Y."/>
            <person name="Deshpande S."/>
            <person name="Douglass A.P."/>
            <person name="Hanson S.J."/>
            <person name="Klenk H.-P."/>
            <person name="Labutti K."/>
            <person name="Lapidus A."/>
            <person name="Lindquist E."/>
            <person name="Lipzen A."/>
            <person name="Meier-Kolthoff J.P."/>
            <person name="Ohm R.A."/>
            <person name="Otillar R.P."/>
            <person name="Pangilinan J."/>
            <person name="Peng Y."/>
            <person name="Rokas A."/>
            <person name="Rosa C.A."/>
            <person name="Scheuner C."/>
            <person name="Sibirny A.A."/>
            <person name="Slot J.C."/>
            <person name="Stielow J.B."/>
            <person name="Sun H."/>
            <person name="Kurtzman C.P."/>
            <person name="Blackwell M."/>
            <person name="Grigoriev I.V."/>
            <person name="Jeffries T.W."/>
        </authorList>
    </citation>
    <scope>NUCLEOTIDE SEQUENCE [LARGE SCALE GENOMIC DNA]</scope>
    <source>
        <strain evidence="2">NRRL Y-12698</strain>
    </source>
</reference>
<dbReference type="Proteomes" id="UP000094336">
    <property type="component" value="Unassembled WGS sequence"/>
</dbReference>
<evidence type="ECO:0000313" key="2">
    <source>
        <dbReference type="Proteomes" id="UP000094336"/>
    </source>
</evidence>
<sequence>MSTEWLVVVRDTPVNNRMEHRPQHFADSPPKFTANGGKVIMGGGIFNSDKPLVADGSQPLPPFAGSAFVIRAESKQEVIDFLKQDVYAREKVWDMDNLEIWPYLCAYREEKTFKA</sequence>
<dbReference type="PANTHER" id="PTHR33606">
    <property type="entry name" value="PROTEIN YCII"/>
    <property type="match status" value="1"/>
</dbReference>
<accession>A0A1E3QWX6</accession>
<dbReference type="InterPro" id="IPR051807">
    <property type="entry name" value="Sec-metab_biosynth-assoc"/>
</dbReference>
<dbReference type="EMBL" id="KV454427">
    <property type="protein sequence ID" value="ODQ82014.1"/>
    <property type="molecule type" value="Genomic_DNA"/>
</dbReference>
<dbReference type="GeneID" id="30149438"/>
<keyword evidence="2" id="KW-1185">Reference proteome</keyword>
<protein>
    <recommendedName>
        <fullName evidence="3">YCII-related domain-containing protein</fullName>
    </recommendedName>
</protein>
<gene>
    <name evidence="1" type="ORF">BABINDRAFT_32382</name>
</gene>
<dbReference type="InterPro" id="IPR011008">
    <property type="entry name" value="Dimeric_a/b-barrel"/>
</dbReference>
<dbReference type="OrthoDB" id="5519740at2759"/>